<comment type="caution">
    <text evidence="3">The sequence shown here is derived from an EMBL/GenBank/DDBJ whole genome shotgun (WGS) entry which is preliminary data.</text>
</comment>
<proteinExistence type="predicted"/>
<name>A0A7C8K7Z6_ORBOL</name>
<evidence type="ECO:0000313" key="3">
    <source>
        <dbReference type="EMBL" id="KAF3089386.1"/>
    </source>
</evidence>
<protein>
    <submittedName>
        <fullName evidence="3">Uncharacterized protein</fullName>
    </submittedName>
</protein>
<organism evidence="3 4">
    <name type="scientific">Orbilia oligospora</name>
    <name type="common">Nematode-trapping fungus</name>
    <name type="synonym">Arthrobotrys oligospora</name>
    <dbReference type="NCBI Taxonomy" id="2813651"/>
    <lineage>
        <taxon>Eukaryota</taxon>
        <taxon>Fungi</taxon>
        <taxon>Dikarya</taxon>
        <taxon>Ascomycota</taxon>
        <taxon>Pezizomycotina</taxon>
        <taxon>Orbiliomycetes</taxon>
        <taxon>Orbiliales</taxon>
        <taxon>Orbiliaceae</taxon>
        <taxon>Orbilia</taxon>
    </lineage>
</organism>
<feature type="transmembrane region" description="Helical" evidence="2">
    <location>
        <begin position="150"/>
        <end position="171"/>
    </location>
</feature>
<keyword evidence="2" id="KW-0812">Transmembrane</keyword>
<keyword evidence="2" id="KW-0472">Membrane</keyword>
<dbReference type="EMBL" id="WIQW01000066">
    <property type="protein sequence ID" value="KAF3089386.1"/>
    <property type="molecule type" value="Genomic_DNA"/>
</dbReference>
<sequence>MGPTLDIQRPPYPTAETVIDSEDELDSLHERITVGNHKPNKGGLDTWVNKPAHKRNKSDEKNNNIGNSRTGAGKEKNKRWSLGVPPLTVNTSEKRQQPQGRIRTMSMSEATRQGFGKQADAVLLKLLSYLHITTSLLLVCLQTSTSSNGVAIACLPYWFLFLGFESVVFFFPISL</sequence>
<evidence type="ECO:0000256" key="1">
    <source>
        <dbReference type="SAM" id="MobiDB-lite"/>
    </source>
</evidence>
<feature type="region of interest" description="Disordered" evidence="1">
    <location>
        <begin position="32"/>
        <end position="102"/>
    </location>
</feature>
<accession>A0A7C8K7Z6</accession>
<feature type="transmembrane region" description="Helical" evidence="2">
    <location>
        <begin position="122"/>
        <end position="144"/>
    </location>
</feature>
<evidence type="ECO:0000313" key="4">
    <source>
        <dbReference type="Proteomes" id="UP000475325"/>
    </source>
</evidence>
<evidence type="ECO:0000256" key="2">
    <source>
        <dbReference type="SAM" id="Phobius"/>
    </source>
</evidence>
<reference evidence="3 4" key="1">
    <citation type="submission" date="2019-06" db="EMBL/GenBank/DDBJ databases">
        <authorList>
            <person name="Palmer J.M."/>
        </authorList>
    </citation>
    <scope>NUCLEOTIDE SEQUENCE [LARGE SCALE GENOMIC DNA]</scope>
    <source>
        <strain evidence="3 4">TWF102</strain>
    </source>
</reference>
<keyword evidence="2" id="KW-1133">Transmembrane helix</keyword>
<gene>
    <name evidence="3" type="ORF">TWF102_009655</name>
</gene>
<dbReference type="Proteomes" id="UP000475325">
    <property type="component" value="Unassembled WGS sequence"/>
</dbReference>
<dbReference type="AlphaFoldDB" id="A0A7C8K7Z6"/>